<protein>
    <submittedName>
        <fullName evidence="1">Uncharacterized protein</fullName>
    </submittedName>
</protein>
<sequence length="717" mass="81105">MIQTSLVSDLIGRLLSAKTQASMVSLLRKEERPPVTKALSADVKAHVSVLAEHLAENRPREAIATAMAMIFLEPDHAISCMRRNGVLRASRYEYRGSLIGRIAKAVLGVRDVFAMSPDRIAYLESVEALTCVAGNARTLKKEIEMKVRAHRSMVLKTIFVLINSLFYREWINDHEAKSLDSRRYSSEEYAEAASFILHIYASMFPVDGMSFAYVDTDAAGKNALVYERLLVAAIRLAKFREAEQLIDGLPYRADREGGEVTISSIDPDVERAVRLGFIQQRTQAFIRQFHLQEADQPISIRTLIDTGFDRGSFDNLLEIKDHPVRRFVLLMPAIPAVFDAWFANDELFRDEIQMLMELDVDHFGAFDDLVFPITDRISSLDVLKAQRYFNFISCAYQRRLADIQDPVEREELTLTSTLLAISHDAMVEQMQLILGDEDKACELIELLKMVPEDGHLDLQYRPFVDVGGYYMIAPHVVAASNLVRNTIVANRLRSAAIGRTDLMVQSVTEALRSAGFEVESDLKAKIAGQKLELDIVARRDDALILLECKNAYHPVSVHEMRNSWDHIRSAGKQLNKRRDIFADPASQSQLFKRLGWMANSKCVVHTGIVIANRVFHGASLNGHPIRQAHELINVLTSGRITTRKGPEEESLLFWLGPDFQTADLTRYLGPKSIASDQLAVLDARSWRYSIGSRELAFSSYFLDMVKFDKETRERYKS</sequence>
<gene>
    <name evidence="1" type="ORF">NHU_00831</name>
</gene>
<proteinExistence type="predicted"/>
<reference evidence="1 2" key="1">
    <citation type="submission" date="2015-02" db="EMBL/GenBank/DDBJ databases">
        <title>Genome sequene of Rhodovulum sulfidophilum DSM 2351.</title>
        <authorList>
            <person name="Nagao N."/>
        </authorList>
    </citation>
    <scope>NUCLEOTIDE SEQUENCE [LARGE SCALE GENOMIC DNA]</scope>
    <source>
        <strain evidence="1 2">DSM 2351</strain>
    </source>
</reference>
<dbReference type="AlphaFoldDB" id="A0A0D6AZW4"/>
<name>A0A0D6AZW4_RHOSU</name>
<dbReference type="PATRIC" id="fig|35806.4.peg.852"/>
<dbReference type="SUPFAM" id="SSF52980">
    <property type="entry name" value="Restriction endonuclease-like"/>
    <property type="match status" value="1"/>
</dbReference>
<dbReference type="Proteomes" id="UP000064912">
    <property type="component" value="Chromosome"/>
</dbReference>
<dbReference type="EMBL" id="AP014800">
    <property type="protein sequence ID" value="BAQ67999.1"/>
    <property type="molecule type" value="Genomic_DNA"/>
</dbReference>
<evidence type="ECO:0000313" key="1">
    <source>
        <dbReference type="EMBL" id="BAQ67999.1"/>
    </source>
</evidence>
<accession>A0A0D6AZW4</accession>
<evidence type="ECO:0000313" key="2">
    <source>
        <dbReference type="Proteomes" id="UP000064912"/>
    </source>
</evidence>
<dbReference type="KEGG" id="rsu:NHU_00831"/>
<organism evidence="1 2">
    <name type="scientific">Rhodovulum sulfidophilum</name>
    <name type="common">Rhodobacter sulfidophilus</name>
    <dbReference type="NCBI Taxonomy" id="35806"/>
    <lineage>
        <taxon>Bacteria</taxon>
        <taxon>Pseudomonadati</taxon>
        <taxon>Pseudomonadota</taxon>
        <taxon>Alphaproteobacteria</taxon>
        <taxon>Rhodobacterales</taxon>
        <taxon>Paracoccaceae</taxon>
        <taxon>Rhodovulum</taxon>
    </lineage>
</organism>
<dbReference type="InterPro" id="IPR011335">
    <property type="entry name" value="Restrct_endonuc-II-like"/>
</dbReference>